<evidence type="ECO:0000313" key="1">
    <source>
        <dbReference type="EMBL" id="CAJ2670354.1"/>
    </source>
</evidence>
<reference evidence="1" key="1">
    <citation type="submission" date="2023-10" db="EMBL/GenBank/DDBJ databases">
        <authorList>
            <person name="Rodriguez Cubillos JULIANA M."/>
            <person name="De Vega J."/>
        </authorList>
    </citation>
    <scope>NUCLEOTIDE SEQUENCE</scope>
</reference>
<comment type="caution">
    <text evidence="1">The sequence shown here is derived from an EMBL/GenBank/DDBJ whole genome shotgun (WGS) entry which is preliminary data.</text>
</comment>
<keyword evidence="2" id="KW-1185">Reference proteome</keyword>
<name>A0ACB0LLH1_TRIPR</name>
<evidence type="ECO:0000313" key="2">
    <source>
        <dbReference type="Proteomes" id="UP001177021"/>
    </source>
</evidence>
<gene>
    <name evidence="1" type="ORF">MILVUS5_LOCUS34394</name>
</gene>
<dbReference type="Proteomes" id="UP001177021">
    <property type="component" value="Unassembled WGS sequence"/>
</dbReference>
<protein>
    <submittedName>
        <fullName evidence="1">Uncharacterized protein</fullName>
    </submittedName>
</protein>
<dbReference type="EMBL" id="CASHSV030000615">
    <property type="protein sequence ID" value="CAJ2670354.1"/>
    <property type="molecule type" value="Genomic_DNA"/>
</dbReference>
<organism evidence="1 2">
    <name type="scientific">Trifolium pratense</name>
    <name type="common">Red clover</name>
    <dbReference type="NCBI Taxonomy" id="57577"/>
    <lineage>
        <taxon>Eukaryota</taxon>
        <taxon>Viridiplantae</taxon>
        <taxon>Streptophyta</taxon>
        <taxon>Embryophyta</taxon>
        <taxon>Tracheophyta</taxon>
        <taxon>Spermatophyta</taxon>
        <taxon>Magnoliopsida</taxon>
        <taxon>eudicotyledons</taxon>
        <taxon>Gunneridae</taxon>
        <taxon>Pentapetalae</taxon>
        <taxon>rosids</taxon>
        <taxon>fabids</taxon>
        <taxon>Fabales</taxon>
        <taxon>Fabaceae</taxon>
        <taxon>Papilionoideae</taxon>
        <taxon>50 kb inversion clade</taxon>
        <taxon>NPAAA clade</taxon>
        <taxon>Hologalegina</taxon>
        <taxon>IRL clade</taxon>
        <taxon>Trifolieae</taxon>
        <taxon>Trifolium</taxon>
    </lineage>
</organism>
<proteinExistence type="predicted"/>
<accession>A0ACB0LLH1</accession>
<sequence length="495" mass="56678">MVNVIMHAITSVETNVKWNGARSEFFRPQRGIRQGDPISPYLFVLCMDKLSHLIMHSVDVGEWRGIKVGRSGPMISHLMFADDLLLFGEASEKQMRCVMNILNKFCLMSGQEVSQEKTSILFSKNVNSGMRDKLLHLSGFREAHDLDKYLGVPLIGRAPKKADYQYLIDQVSNKLAKWKARQLSFARRVTLAKSVLEAVPIYPMMTSRIPQSCLDEIQKIQRNFLWGDTENVRRYHVVRWSVVTMPKDMGGLGLRRLDAMNKACLLKLGWKLNNGATDFWCEVLRGKYGSNNLTIEMNTRSSDSNVWKSLINLRLFLLNNTFWNIGDGCATDAWNKAWIEPGYHVAQHCEVPSYLNGARVSDLVDEDGRWNWQIFRDWMPSNIQGKIAAILPPSAVNGCDEPAGIGGNNNEFSVAAMYENICGFDRRNAQLMWKKTWQLNVTKRVRCFVWLLTYDRLLTNSRKSRMGLGHAMCNYCENVEETTIHVLRDCNLVNY</sequence>